<gene>
    <name evidence="3" type="ORF">AVJ23_03575</name>
</gene>
<feature type="signal peptide" evidence="1">
    <location>
        <begin position="1"/>
        <end position="26"/>
    </location>
</feature>
<accession>A0A0W7WQL0</accession>
<dbReference type="OrthoDB" id="7876308at2"/>
<keyword evidence="4" id="KW-1185">Reference proteome</keyword>
<reference evidence="3 4" key="1">
    <citation type="submission" date="2015-12" db="EMBL/GenBank/DDBJ databases">
        <authorList>
            <person name="Shamseldin A."/>
            <person name="Moawad H."/>
            <person name="Abd El-Rahim W.M."/>
            <person name="Sadowsky M.J."/>
        </authorList>
    </citation>
    <scope>NUCLEOTIDE SEQUENCE [LARGE SCALE GENOMIC DNA]</scope>
    <source>
        <strain evidence="3 4">SJ5A-1</strain>
    </source>
</reference>
<dbReference type="InterPro" id="IPR025433">
    <property type="entry name" value="DUF4168"/>
</dbReference>
<protein>
    <recommendedName>
        <fullName evidence="2">DUF4168 domain-containing protein</fullName>
    </recommendedName>
</protein>
<evidence type="ECO:0000313" key="4">
    <source>
        <dbReference type="Proteomes" id="UP000054396"/>
    </source>
</evidence>
<dbReference type="AlphaFoldDB" id="A0A0W7WQL0"/>
<comment type="caution">
    <text evidence="3">The sequence shown here is derived from an EMBL/GenBank/DDBJ whole genome shotgun (WGS) entry which is preliminary data.</text>
</comment>
<evidence type="ECO:0000313" key="3">
    <source>
        <dbReference type="EMBL" id="KUF12877.1"/>
    </source>
</evidence>
<feature type="domain" description="DUF4168" evidence="2">
    <location>
        <begin position="41"/>
        <end position="117"/>
    </location>
</feature>
<dbReference type="Proteomes" id="UP000054396">
    <property type="component" value="Unassembled WGS sequence"/>
</dbReference>
<dbReference type="Pfam" id="PF13767">
    <property type="entry name" value="DUF4168"/>
    <property type="match status" value="1"/>
</dbReference>
<proteinExistence type="predicted"/>
<evidence type="ECO:0000256" key="1">
    <source>
        <dbReference type="SAM" id="SignalP"/>
    </source>
</evidence>
<evidence type="ECO:0000259" key="2">
    <source>
        <dbReference type="Pfam" id="PF13767"/>
    </source>
</evidence>
<dbReference type="RefSeq" id="WP_058860821.1">
    <property type="nucleotide sequence ID" value="NZ_LPXO01000001.1"/>
</dbReference>
<dbReference type="STRING" id="1685382.AVJ23_03575"/>
<dbReference type="EMBL" id="LPXO01000001">
    <property type="protein sequence ID" value="KUF12877.1"/>
    <property type="molecule type" value="Genomic_DNA"/>
</dbReference>
<sequence length="135" mass="14415">MSARTTLLGTAVIAALAAAPMSTAFAQEAEAPQAEAIQVTDAMLSDFVDAAMKVMALRQTYEVRLQAAETQEDRQALVAQAQSDMRSAIEETDGMTVETYAQIGEAAQADEELNQRVVALIQERVPEDAQPQGDG</sequence>
<name>A0A0W7WQL0_9RHOB</name>
<organism evidence="3 4">
    <name type="scientific">Pseudoponticoccus marisrubri</name>
    <dbReference type="NCBI Taxonomy" id="1685382"/>
    <lineage>
        <taxon>Bacteria</taxon>
        <taxon>Pseudomonadati</taxon>
        <taxon>Pseudomonadota</taxon>
        <taxon>Alphaproteobacteria</taxon>
        <taxon>Rhodobacterales</taxon>
        <taxon>Roseobacteraceae</taxon>
        <taxon>Pseudoponticoccus</taxon>
    </lineage>
</organism>
<feature type="chain" id="PRO_5006936545" description="DUF4168 domain-containing protein" evidence="1">
    <location>
        <begin position="27"/>
        <end position="135"/>
    </location>
</feature>
<keyword evidence="1" id="KW-0732">Signal</keyword>